<organism evidence="2 3">
    <name type="scientific">Datura stramonium</name>
    <name type="common">Jimsonweed</name>
    <name type="synonym">Common thornapple</name>
    <dbReference type="NCBI Taxonomy" id="4076"/>
    <lineage>
        <taxon>Eukaryota</taxon>
        <taxon>Viridiplantae</taxon>
        <taxon>Streptophyta</taxon>
        <taxon>Embryophyta</taxon>
        <taxon>Tracheophyta</taxon>
        <taxon>Spermatophyta</taxon>
        <taxon>Magnoliopsida</taxon>
        <taxon>eudicotyledons</taxon>
        <taxon>Gunneridae</taxon>
        <taxon>Pentapetalae</taxon>
        <taxon>asterids</taxon>
        <taxon>lamiids</taxon>
        <taxon>Solanales</taxon>
        <taxon>Solanaceae</taxon>
        <taxon>Solanoideae</taxon>
        <taxon>Datureae</taxon>
        <taxon>Datura</taxon>
    </lineage>
</organism>
<comment type="caution">
    <text evidence="2">The sequence shown here is derived from an EMBL/GenBank/DDBJ whole genome shotgun (WGS) entry which is preliminary data.</text>
</comment>
<keyword evidence="3" id="KW-1185">Reference proteome</keyword>
<keyword evidence="1" id="KW-0812">Transmembrane</keyword>
<name>A0ABS8VI84_DATST</name>
<gene>
    <name evidence="2" type="ORF">HAX54_035199</name>
</gene>
<accession>A0ABS8VI84</accession>
<reference evidence="2 3" key="1">
    <citation type="journal article" date="2021" name="BMC Genomics">
        <title>Datura genome reveals duplications of psychoactive alkaloid biosynthetic genes and high mutation rate following tissue culture.</title>
        <authorList>
            <person name="Rajewski A."/>
            <person name="Carter-House D."/>
            <person name="Stajich J."/>
            <person name="Litt A."/>
        </authorList>
    </citation>
    <scope>NUCLEOTIDE SEQUENCE [LARGE SCALE GENOMIC DNA]</scope>
    <source>
        <strain evidence="2">AR-01</strain>
    </source>
</reference>
<evidence type="ECO:0000256" key="1">
    <source>
        <dbReference type="SAM" id="Phobius"/>
    </source>
</evidence>
<keyword evidence="1" id="KW-0472">Membrane</keyword>
<evidence type="ECO:0000313" key="2">
    <source>
        <dbReference type="EMBL" id="MCD9645880.1"/>
    </source>
</evidence>
<protein>
    <submittedName>
        <fullName evidence="2">Uncharacterized protein</fullName>
    </submittedName>
</protein>
<dbReference type="EMBL" id="JACEIK010004583">
    <property type="protein sequence ID" value="MCD9645880.1"/>
    <property type="molecule type" value="Genomic_DNA"/>
</dbReference>
<feature type="non-terminal residue" evidence="2">
    <location>
        <position position="1"/>
    </location>
</feature>
<feature type="transmembrane region" description="Helical" evidence="1">
    <location>
        <begin position="20"/>
        <end position="38"/>
    </location>
</feature>
<evidence type="ECO:0000313" key="3">
    <source>
        <dbReference type="Proteomes" id="UP000823775"/>
    </source>
</evidence>
<proteinExistence type="predicted"/>
<feature type="non-terminal residue" evidence="2">
    <location>
        <position position="68"/>
    </location>
</feature>
<sequence length="68" mass="7587">LGTTTIGYTPVRSGEMPMQRWFGLIFASAISLTPHYIIGSQIKTIDLSIYRRWNICYPSSMLITGSSS</sequence>
<keyword evidence="1" id="KW-1133">Transmembrane helix</keyword>
<dbReference type="Proteomes" id="UP000823775">
    <property type="component" value="Unassembled WGS sequence"/>
</dbReference>